<keyword evidence="2" id="KW-1185">Reference proteome</keyword>
<protein>
    <submittedName>
        <fullName evidence="1">Uncharacterized protein</fullName>
    </submittedName>
</protein>
<evidence type="ECO:0000313" key="2">
    <source>
        <dbReference type="Proteomes" id="UP001150925"/>
    </source>
</evidence>
<dbReference type="EMBL" id="JANBPY010000264">
    <property type="protein sequence ID" value="KAJ1967894.1"/>
    <property type="molecule type" value="Genomic_DNA"/>
</dbReference>
<gene>
    <name evidence="1" type="ORF">IWQ62_001567</name>
</gene>
<evidence type="ECO:0000313" key="1">
    <source>
        <dbReference type="EMBL" id="KAJ1967894.1"/>
    </source>
</evidence>
<dbReference type="Proteomes" id="UP001150925">
    <property type="component" value="Unassembled WGS sequence"/>
</dbReference>
<organism evidence="1 2">
    <name type="scientific">Dispira parvispora</name>
    <dbReference type="NCBI Taxonomy" id="1520584"/>
    <lineage>
        <taxon>Eukaryota</taxon>
        <taxon>Fungi</taxon>
        <taxon>Fungi incertae sedis</taxon>
        <taxon>Zoopagomycota</taxon>
        <taxon>Kickxellomycotina</taxon>
        <taxon>Dimargaritomycetes</taxon>
        <taxon>Dimargaritales</taxon>
        <taxon>Dimargaritaceae</taxon>
        <taxon>Dispira</taxon>
    </lineage>
</organism>
<accession>A0A9W8E3P7</accession>
<comment type="caution">
    <text evidence="1">The sequence shown here is derived from an EMBL/GenBank/DDBJ whole genome shotgun (WGS) entry which is preliminary data.</text>
</comment>
<reference evidence="1" key="1">
    <citation type="submission" date="2022-07" db="EMBL/GenBank/DDBJ databases">
        <title>Phylogenomic reconstructions and comparative analyses of Kickxellomycotina fungi.</title>
        <authorList>
            <person name="Reynolds N.K."/>
            <person name="Stajich J.E."/>
            <person name="Barry K."/>
            <person name="Grigoriev I.V."/>
            <person name="Crous P."/>
            <person name="Smith M.E."/>
        </authorList>
    </citation>
    <scope>NUCLEOTIDE SEQUENCE</scope>
    <source>
        <strain evidence="1">RSA 1196</strain>
    </source>
</reference>
<proteinExistence type="predicted"/>
<name>A0A9W8E3P7_9FUNG</name>
<sequence length="58" mass="5975">MCSNWLNAATNLSGLETLSGQTPASILRTAIKALQQSARSGTPLETNQTALVTLGGSE</sequence>
<dbReference type="AlphaFoldDB" id="A0A9W8E3P7"/>